<dbReference type="GO" id="GO:0004222">
    <property type="term" value="F:metalloendopeptidase activity"/>
    <property type="evidence" value="ECO:0007669"/>
    <property type="project" value="InterPro"/>
</dbReference>
<evidence type="ECO:0000313" key="6">
    <source>
        <dbReference type="Proteomes" id="UP000324222"/>
    </source>
</evidence>
<protein>
    <recommendedName>
        <fullName evidence="4">Peptidase M12A domain-containing protein</fullName>
    </recommendedName>
</protein>
<reference evidence="5 6" key="1">
    <citation type="submission" date="2019-05" db="EMBL/GenBank/DDBJ databases">
        <title>Another draft genome of Portunus trituberculatus and its Hox gene families provides insights of decapod evolution.</title>
        <authorList>
            <person name="Jeong J.-H."/>
            <person name="Song I."/>
            <person name="Kim S."/>
            <person name="Choi T."/>
            <person name="Kim D."/>
            <person name="Ryu S."/>
            <person name="Kim W."/>
        </authorList>
    </citation>
    <scope>NUCLEOTIDE SEQUENCE [LARGE SCALE GENOMIC DNA]</scope>
    <source>
        <tissue evidence="5">Muscle</tissue>
    </source>
</reference>
<comment type="cofactor">
    <cofactor evidence="1">
        <name>Zn(2+)</name>
        <dbReference type="ChEBI" id="CHEBI:29105"/>
    </cofactor>
</comment>
<dbReference type="Proteomes" id="UP000324222">
    <property type="component" value="Unassembled WGS sequence"/>
</dbReference>
<dbReference type="OrthoDB" id="291007at2759"/>
<feature type="domain" description="Peptidase M12A" evidence="4">
    <location>
        <begin position="18"/>
        <end position="82"/>
    </location>
</feature>
<dbReference type="AlphaFoldDB" id="A0A5B7JR54"/>
<feature type="chain" id="PRO_5023102010" description="Peptidase M12A domain-containing protein" evidence="3">
    <location>
        <begin position="23"/>
        <end position="82"/>
    </location>
</feature>
<dbReference type="InterPro" id="IPR024079">
    <property type="entry name" value="MetalloPept_cat_dom_sf"/>
</dbReference>
<gene>
    <name evidence="5" type="ORF">E2C01_092661</name>
</gene>
<dbReference type="EMBL" id="VSRR010109564">
    <property type="protein sequence ID" value="MPC97349.1"/>
    <property type="molecule type" value="Genomic_DNA"/>
</dbReference>
<name>A0A5B7JR54_PORTR</name>
<evidence type="ECO:0000256" key="1">
    <source>
        <dbReference type="ARBA" id="ARBA00001947"/>
    </source>
</evidence>
<keyword evidence="6" id="KW-1185">Reference proteome</keyword>
<feature type="signal peptide" evidence="3">
    <location>
        <begin position="1"/>
        <end position="22"/>
    </location>
</feature>
<dbReference type="Pfam" id="PF01400">
    <property type="entry name" value="Astacin"/>
    <property type="match status" value="1"/>
</dbReference>
<organism evidence="5 6">
    <name type="scientific">Portunus trituberculatus</name>
    <name type="common">Swimming crab</name>
    <name type="synonym">Neptunus trituberculatus</name>
    <dbReference type="NCBI Taxonomy" id="210409"/>
    <lineage>
        <taxon>Eukaryota</taxon>
        <taxon>Metazoa</taxon>
        <taxon>Ecdysozoa</taxon>
        <taxon>Arthropoda</taxon>
        <taxon>Crustacea</taxon>
        <taxon>Multicrustacea</taxon>
        <taxon>Malacostraca</taxon>
        <taxon>Eumalacostraca</taxon>
        <taxon>Eucarida</taxon>
        <taxon>Decapoda</taxon>
        <taxon>Pleocyemata</taxon>
        <taxon>Brachyura</taxon>
        <taxon>Eubrachyura</taxon>
        <taxon>Portunoidea</taxon>
        <taxon>Portunidae</taxon>
        <taxon>Portuninae</taxon>
        <taxon>Portunus</taxon>
    </lineage>
</organism>
<comment type="caution">
    <text evidence="5">The sequence shown here is derived from an EMBL/GenBank/DDBJ whole genome shotgun (WGS) entry which is preliminary data.</text>
</comment>
<sequence length="82" mass="9248">MAWWSCSLRCVFIIRLISTTVSQQPPYVTPPEVTLTLLVSPAESSERKIIKRAMNSLQESSCISFVPRSNHQNYIHIIKSAG</sequence>
<dbReference type="SUPFAM" id="SSF55486">
    <property type="entry name" value="Metalloproteases ('zincins'), catalytic domain"/>
    <property type="match status" value="1"/>
</dbReference>
<dbReference type="InterPro" id="IPR001506">
    <property type="entry name" value="Peptidase_M12A"/>
</dbReference>
<evidence type="ECO:0000313" key="5">
    <source>
        <dbReference type="EMBL" id="MPC97349.1"/>
    </source>
</evidence>
<comment type="caution">
    <text evidence="2">Lacks conserved residue(s) required for the propagation of feature annotation.</text>
</comment>
<dbReference type="PROSITE" id="PS51864">
    <property type="entry name" value="ASTACIN"/>
    <property type="match status" value="1"/>
</dbReference>
<dbReference type="Gene3D" id="3.40.390.10">
    <property type="entry name" value="Collagenase (Catalytic Domain)"/>
    <property type="match status" value="1"/>
</dbReference>
<proteinExistence type="predicted"/>
<dbReference type="GO" id="GO:0006508">
    <property type="term" value="P:proteolysis"/>
    <property type="evidence" value="ECO:0007669"/>
    <property type="project" value="InterPro"/>
</dbReference>
<evidence type="ECO:0000256" key="3">
    <source>
        <dbReference type="SAM" id="SignalP"/>
    </source>
</evidence>
<keyword evidence="3" id="KW-0732">Signal</keyword>
<accession>A0A5B7JR54</accession>
<evidence type="ECO:0000256" key="2">
    <source>
        <dbReference type="PROSITE-ProRule" id="PRU01211"/>
    </source>
</evidence>
<evidence type="ECO:0000259" key="4">
    <source>
        <dbReference type="PROSITE" id="PS51864"/>
    </source>
</evidence>